<dbReference type="InterPro" id="IPR036563">
    <property type="entry name" value="MoaE_sf"/>
</dbReference>
<comment type="caution">
    <text evidence="1">The sequence shown here is derived from an EMBL/GenBank/DDBJ whole genome shotgun (WGS) entry which is preliminary data.</text>
</comment>
<sequence length="203" mass="22605">EFSCFCLDEDTKGHINKKNLVQDLNNNLVQKILMMWQDQDNHGSSSANHDNRDHVSITESPLNLSEIVNLVRDGGAGAMATFSGTTRNYFIVEGITKKVTLLSYEAYVPMAIKELHNCISQARKLYPSIISAVIQHRIGDVAIGQESVVIAVSAPHRKDALHATEYLIDELKATVPIWKKEMYEDGSTWKENGERNIMGGGSM</sequence>
<dbReference type="Pfam" id="PF02391">
    <property type="entry name" value="MoaE"/>
    <property type="match status" value="1"/>
</dbReference>
<gene>
    <name evidence="1" type="ORF">SeMB42_g05522</name>
</gene>
<feature type="non-terminal residue" evidence="1">
    <location>
        <position position="1"/>
    </location>
</feature>
<dbReference type="CDD" id="cd00756">
    <property type="entry name" value="MoaE"/>
    <property type="match status" value="1"/>
</dbReference>
<accession>A0A507CR61</accession>
<protein>
    <submittedName>
        <fullName evidence="1">Molybdopterin synthase</fullName>
    </submittedName>
</protein>
<dbReference type="AlphaFoldDB" id="A0A507CR61"/>
<dbReference type="EMBL" id="QEAN01000267">
    <property type="protein sequence ID" value="TPX41551.1"/>
    <property type="molecule type" value="Genomic_DNA"/>
</dbReference>
<dbReference type="STRING" id="286115.A0A507CR61"/>
<dbReference type="Proteomes" id="UP000317494">
    <property type="component" value="Unassembled WGS sequence"/>
</dbReference>
<keyword evidence="2" id="KW-1185">Reference proteome</keyword>
<evidence type="ECO:0000313" key="1">
    <source>
        <dbReference type="EMBL" id="TPX41551.1"/>
    </source>
</evidence>
<dbReference type="InterPro" id="IPR003448">
    <property type="entry name" value="Mopterin_biosynth_MoaE"/>
</dbReference>
<dbReference type="Gene3D" id="3.90.1170.40">
    <property type="entry name" value="Molybdopterin biosynthesis MoaE subunit"/>
    <property type="match status" value="1"/>
</dbReference>
<dbReference type="PANTHER" id="PTHR23404">
    <property type="entry name" value="MOLYBDOPTERIN SYNTHASE RELATED"/>
    <property type="match status" value="1"/>
</dbReference>
<dbReference type="SUPFAM" id="SSF54690">
    <property type="entry name" value="Molybdopterin synthase subunit MoaE"/>
    <property type="match status" value="1"/>
</dbReference>
<dbReference type="GO" id="GO:0006777">
    <property type="term" value="P:Mo-molybdopterin cofactor biosynthetic process"/>
    <property type="evidence" value="ECO:0007669"/>
    <property type="project" value="InterPro"/>
</dbReference>
<reference evidence="1 2" key="1">
    <citation type="journal article" date="2019" name="Sci. Rep.">
        <title>Comparative genomics of chytrid fungi reveal insights into the obligate biotrophic and pathogenic lifestyle of Synchytrium endobioticum.</title>
        <authorList>
            <person name="van de Vossenberg B.T.L.H."/>
            <person name="Warris S."/>
            <person name="Nguyen H.D.T."/>
            <person name="van Gent-Pelzer M.P.E."/>
            <person name="Joly D.L."/>
            <person name="van de Geest H.C."/>
            <person name="Bonants P.J.M."/>
            <person name="Smith D.S."/>
            <person name="Levesque C.A."/>
            <person name="van der Lee T.A.J."/>
        </authorList>
    </citation>
    <scope>NUCLEOTIDE SEQUENCE [LARGE SCALE GENOMIC DNA]</scope>
    <source>
        <strain evidence="1 2">MB42</strain>
    </source>
</reference>
<proteinExistence type="predicted"/>
<name>A0A507CR61_9FUNG</name>
<evidence type="ECO:0000313" key="2">
    <source>
        <dbReference type="Proteomes" id="UP000317494"/>
    </source>
</evidence>
<organism evidence="1 2">
    <name type="scientific">Synchytrium endobioticum</name>
    <dbReference type="NCBI Taxonomy" id="286115"/>
    <lineage>
        <taxon>Eukaryota</taxon>
        <taxon>Fungi</taxon>
        <taxon>Fungi incertae sedis</taxon>
        <taxon>Chytridiomycota</taxon>
        <taxon>Chytridiomycota incertae sedis</taxon>
        <taxon>Chytridiomycetes</taxon>
        <taxon>Synchytriales</taxon>
        <taxon>Synchytriaceae</taxon>
        <taxon>Synchytrium</taxon>
    </lineage>
</organism>
<dbReference type="VEuPathDB" id="FungiDB:SeMB42_g05522"/>